<evidence type="ECO:0000313" key="6">
    <source>
        <dbReference type="Proteomes" id="UP000265520"/>
    </source>
</evidence>
<keyword evidence="2" id="KW-0547">Nucleotide-binding</keyword>
<comment type="caution">
    <text evidence="5">The sequence shown here is derived from an EMBL/GenBank/DDBJ whole genome shotgun (WGS) entry which is preliminary data.</text>
</comment>
<evidence type="ECO:0000256" key="3">
    <source>
        <dbReference type="ARBA" id="ARBA00022821"/>
    </source>
</evidence>
<proteinExistence type="predicted"/>
<dbReference type="AlphaFoldDB" id="A0A392RT73"/>
<keyword evidence="3" id="KW-0611">Plant defense</keyword>
<dbReference type="GO" id="GO:0006952">
    <property type="term" value="P:defense response"/>
    <property type="evidence" value="ECO:0007669"/>
    <property type="project" value="UniProtKB-KW"/>
</dbReference>
<accession>A0A392RT73</accession>
<organism evidence="5 6">
    <name type="scientific">Trifolium medium</name>
    <dbReference type="NCBI Taxonomy" id="97028"/>
    <lineage>
        <taxon>Eukaryota</taxon>
        <taxon>Viridiplantae</taxon>
        <taxon>Streptophyta</taxon>
        <taxon>Embryophyta</taxon>
        <taxon>Tracheophyta</taxon>
        <taxon>Spermatophyta</taxon>
        <taxon>Magnoliopsida</taxon>
        <taxon>eudicotyledons</taxon>
        <taxon>Gunneridae</taxon>
        <taxon>Pentapetalae</taxon>
        <taxon>rosids</taxon>
        <taxon>fabids</taxon>
        <taxon>Fabales</taxon>
        <taxon>Fabaceae</taxon>
        <taxon>Papilionoideae</taxon>
        <taxon>50 kb inversion clade</taxon>
        <taxon>NPAAA clade</taxon>
        <taxon>Hologalegina</taxon>
        <taxon>IRL clade</taxon>
        <taxon>Trifolieae</taxon>
        <taxon>Trifolium</taxon>
    </lineage>
</organism>
<dbReference type="InterPro" id="IPR041118">
    <property type="entry name" value="Rx_N"/>
</dbReference>
<dbReference type="GO" id="GO:0000166">
    <property type="term" value="F:nucleotide binding"/>
    <property type="evidence" value="ECO:0007669"/>
    <property type="project" value="UniProtKB-KW"/>
</dbReference>
<name>A0A392RT73_9FABA</name>
<reference evidence="5 6" key="1">
    <citation type="journal article" date="2018" name="Front. Plant Sci.">
        <title>Red Clover (Trifolium pratense) and Zigzag Clover (T. medium) - A Picture of Genomic Similarities and Differences.</title>
        <authorList>
            <person name="Dluhosova J."/>
            <person name="Istvanek J."/>
            <person name="Nedelnik J."/>
            <person name="Repkova J."/>
        </authorList>
    </citation>
    <scope>NUCLEOTIDE SEQUENCE [LARGE SCALE GENOMIC DNA]</scope>
    <source>
        <strain evidence="6">cv. 10/8</strain>
        <tissue evidence="5">Leaf</tissue>
    </source>
</reference>
<dbReference type="Pfam" id="PF18052">
    <property type="entry name" value="Rx_N"/>
    <property type="match status" value="1"/>
</dbReference>
<keyword evidence="1" id="KW-0677">Repeat</keyword>
<protein>
    <submittedName>
        <fullName evidence="5">NBS-LRR type disease resistance protein</fullName>
    </submittedName>
</protein>
<feature type="non-terminal residue" evidence="5">
    <location>
        <position position="95"/>
    </location>
</feature>
<evidence type="ECO:0000259" key="4">
    <source>
        <dbReference type="Pfam" id="PF18052"/>
    </source>
</evidence>
<evidence type="ECO:0000256" key="1">
    <source>
        <dbReference type="ARBA" id="ARBA00022737"/>
    </source>
</evidence>
<feature type="domain" description="Disease resistance N-terminal" evidence="4">
    <location>
        <begin position="16"/>
        <end position="93"/>
    </location>
</feature>
<evidence type="ECO:0000313" key="5">
    <source>
        <dbReference type="EMBL" id="MCI38795.1"/>
    </source>
</evidence>
<sequence>MAAATTTTLVGSAFLTATIETLLHKLASEDFIDYIKRSKLSILKLTVFETSLLTLHSVLHDAENKQFFNLQVKQWMDELYNAISAADDLIDEIGY</sequence>
<evidence type="ECO:0000256" key="2">
    <source>
        <dbReference type="ARBA" id="ARBA00022741"/>
    </source>
</evidence>
<keyword evidence="6" id="KW-1185">Reference proteome</keyword>
<dbReference type="EMBL" id="LXQA010259939">
    <property type="protein sequence ID" value="MCI38795.1"/>
    <property type="molecule type" value="Genomic_DNA"/>
</dbReference>
<dbReference type="Gene3D" id="1.20.5.4130">
    <property type="match status" value="1"/>
</dbReference>
<dbReference type="Proteomes" id="UP000265520">
    <property type="component" value="Unassembled WGS sequence"/>
</dbReference>